<comment type="caution">
    <text evidence="1">The sequence shown here is derived from an EMBL/GenBank/DDBJ whole genome shotgun (WGS) entry which is preliminary data.</text>
</comment>
<proteinExistence type="predicted"/>
<evidence type="ECO:0000313" key="1">
    <source>
        <dbReference type="EMBL" id="GET03755.1"/>
    </source>
</evidence>
<evidence type="ECO:0000313" key="2">
    <source>
        <dbReference type="Proteomes" id="UP000615446"/>
    </source>
</evidence>
<organism evidence="1 2">
    <name type="scientific">Rhizophagus clarus</name>
    <dbReference type="NCBI Taxonomy" id="94130"/>
    <lineage>
        <taxon>Eukaryota</taxon>
        <taxon>Fungi</taxon>
        <taxon>Fungi incertae sedis</taxon>
        <taxon>Mucoromycota</taxon>
        <taxon>Glomeromycotina</taxon>
        <taxon>Glomeromycetes</taxon>
        <taxon>Glomerales</taxon>
        <taxon>Glomeraceae</taxon>
        <taxon>Rhizophagus</taxon>
    </lineage>
</organism>
<sequence length="223" mass="25874">MTRGYSLEQDLRLLIDNKKYSNIEILCENEKKLHGSRAILATMSERFIIEILKNADYIKNYSPELLSKVLEIMLLSEDNIILKLLVDKVSIIPLDTIEFGVYRQIVKLNTLYLNGIREIPCKFKESDYVWDGSTLIIEDNGKVLQATSGCRHQNFRIKIPLDYKESLNGIYETWAGSQPTGRVLGTDGDFSNDKKRPKHYPSFRMDNTRITIHLNMFKTNLFF</sequence>
<reference evidence="1" key="1">
    <citation type="submission" date="2019-10" db="EMBL/GenBank/DDBJ databases">
        <title>Conservation and host-specific expression of non-tandemly repeated heterogenous ribosome RNA gene in arbuscular mycorrhizal fungi.</title>
        <authorList>
            <person name="Maeda T."/>
            <person name="Kobayashi Y."/>
            <person name="Nakagawa T."/>
            <person name="Ezawa T."/>
            <person name="Yamaguchi K."/>
            <person name="Bino T."/>
            <person name="Nishimoto Y."/>
            <person name="Shigenobu S."/>
            <person name="Kawaguchi M."/>
        </authorList>
    </citation>
    <scope>NUCLEOTIDE SEQUENCE</scope>
    <source>
        <strain evidence="1">HR1</strain>
    </source>
</reference>
<dbReference type="Proteomes" id="UP000615446">
    <property type="component" value="Unassembled WGS sequence"/>
</dbReference>
<accession>A0A8H3MJ53</accession>
<protein>
    <submittedName>
        <fullName evidence="1">BTB/POZ protein</fullName>
    </submittedName>
</protein>
<gene>
    <name evidence="1" type="ORF">RCL2_003008200</name>
</gene>
<dbReference type="EMBL" id="BLAL01000334">
    <property type="protein sequence ID" value="GET03755.1"/>
    <property type="molecule type" value="Genomic_DNA"/>
</dbReference>
<name>A0A8H3MJ53_9GLOM</name>
<dbReference type="OrthoDB" id="6359816at2759"/>
<dbReference type="AlphaFoldDB" id="A0A8H3MJ53"/>